<dbReference type="AlphaFoldDB" id="A0ABD6SA30"/>
<evidence type="ECO:0000313" key="2">
    <source>
        <dbReference type="Proteomes" id="UP000219897"/>
    </source>
</evidence>
<organism evidence="1 2">
    <name type="scientific">Bacillus thuringiensis</name>
    <dbReference type="NCBI Taxonomy" id="1428"/>
    <lineage>
        <taxon>Bacteria</taxon>
        <taxon>Bacillati</taxon>
        <taxon>Bacillota</taxon>
        <taxon>Bacilli</taxon>
        <taxon>Bacillales</taxon>
        <taxon>Bacillaceae</taxon>
        <taxon>Bacillus</taxon>
        <taxon>Bacillus cereus group</taxon>
    </lineage>
</organism>
<accession>A0ABD6SA30</accession>
<comment type="caution">
    <text evidence="1">The sequence shown here is derived from an EMBL/GenBank/DDBJ whole genome shotgun (WGS) entry which is preliminary data.</text>
</comment>
<reference evidence="1 2" key="1">
    <citation type="submission" date="2017-09" db="EMBL/GenBank/DDBJ databases">
        <title>Large-scale bioinformatics analysis of Bacillus genomes uncovers conserved roles of natural products in bacterial physiology.</title>
        <authorList>
            <consortium name="Agbiome Team Llc"/>
            <person name="Bleich R.M."/>
            <person name="Kirk G.J."/>
            <person name="Santa Maria K.C."/>
            <person name="Allen S.E."/>
            <person name="Farag S."/>
            <person name="Shank E.A."/>
            <person name="Bowers A."/>
        </authorList>
    </citation>
    <scope>NUCLEOTIDE SEQUENCE [LARGE SCALE GENOMIC DNA]</scope>
    <source>
        <strain evidence="1 2">AFS005140</strain>
    </source>
</reference>
<dbReference type="RefSeq" id="WP_098317132.1">
    <property type="nucleotide sequence ID" value="NZ_NTYF01000023.1"/>
</dbReference>
<protein>
    <submittedName>
        <fullName evidence="1">Uncharacterized protein</fullName>
    </submittedName>
</protein>
<proteinExistence type="predicted"/>
<gene>
    <name evidence="1" type="ORF">CN495_08575</name>
</gene>
<sequence length="153" mass="17929">MDTVKVCQKEIEMYENGGRVKVLEMTHDVNMRKQGGLSALSTELTFPFFPLDELAEQVKGNEQEMDLLEYWKQYQTDVGRFLDLVENLVKSANAYIAFSKGLNCEEQLSFTLQTQIRLDAWNLEKRLHAVEDKKLLRAYTMCTKYFPVKKEFR</sequence>
<dbReference type="Proteomes" id="UP000219897">
    <property type="component" value="Unassembled WGS sequence"/>
</dbReference>
<evidence type="ECO:0000313" key="1">
    <source>
        <dbReference type="EMBL" id="PER55795.1"/>
    </source>
</evidence>
<name>A0ABD6SA30_BACTU</name>
<dbReference type="EMBL" id="NTYF01000023">
    <property type="protein sequence ID" value="PER55795.1"/>
    <property type="molecule type" value="Genomic_DNA"/>
</dbReference>